<name>A0ABQ7J4K3_9APIC</name>
<organism evidence="10 11">
    <name type="scientific">Cardiosporidium cionae</name>
    <dbReference type="NCBI Taxonomy" id="476202"/>
    <lineage>
        <taxon>Eukaryota</taxon>
        <taxon>Sar</taxon>
        <taxon>Alveolata</taxon>
        <taxon>Apicomplexa</taxon>
        <taxon>Aconoidasida</taxon>
        <taxon>Nephromycida</taxon>
        <taxon>Cardiosporidium</taxon>
    </lineage>
</organism>
<dbReference type="Pfam" id="PF25390">
    <property type="entry name" value="WD40_RLD"/>
    <property type="match status" value="1"/>
</dbReference>
<dbReference type="Proteomes" id="UP000823046">
    <property type="component" value="Unassembled WGS sequence"/>
</dbReference>
<dbReference type="InterPro" id="IPR027417">
    <property type="entry name" value="P-loop_NTPase"/>
</dbReference>
<keyword evidence="6 8" id="KW-0009">Actin-binding</keyword>
<dbReference type="SMART" id="SM00242">
    <property type="entry name" value="MYSc"/>
    <property type="match status" value="1"/>
</dbReference>
<dbReference type="PANTHER" id="PTHR13140">
    <property type="entry name" value="MYOSIN"/>
    <property type="match status" value="1"/>
</dbReference>
<feature type="repeat" description="RCC1" evidence="7">
    <location>
        <begin position="816"/>
        <end position="869"/>
    </location>
</feature>
<evidence type="ECO:0000313" key="11">
    <source>
        <dbReference type="Proteomes" id="UP000823046"/>
    </source>
</evidence>
<dbReference type="InterPro" id="IPR058923">
    <property type="entry name" value="RCC1-like_dom"/>
</dbReference>
<evidence type="ECO:0000256" key="2">
    <source>
        <dbReference type="ARBA" id="ARBA00022741"/>
    </source>
</evidence>
<dbReference type="Gene3D" id="2.130.10.30">
    <property type="entry name" value="Regulator of chromosome condensation 1/beta-lactamase-inhibitor protein II"/>
    <property type="match status" value="1"/>
</dbReference>
<feature type="repeat" description="RCC1" evidence="7">
    <location>
        <begin position="933"/>
        <end position="986"/>
    </location>
</feature>
<evidence type="ECO:0000259" key="9">
    <source>
        <dbReference type="PROSITE" id="PS51456"/>
    </source>
</evidence>
<keyword evidence="2 8" id="KW-0547">Nucleotide-binding</keyword>
<dbReference type="InterPro" id="IPR036961">
    <property type="entry name" value="Kinesin_motor_dom_sf"/>
</dbReference>
<dbReference type="InterPro" id="IPR000408">
    <property type="entry name" value="Reg_chr_condens"/>
</dbReference>
<dbReference type="PROSITE" id="PS51456">
    <property type="entry name" value="MYOSIN_MOTOR"/>
    <property type="match status" value="1"/>
</dbReference>
<comment type="caution">
    <text evidence="10">The sequence shown here is derived from an EMBL/GenBank/DDBJ whole genome shotgun (WGS) entry which is preliminary data.</text>
</comment>
<evidence type="ECO:0000256" key="7">
    <source>
        <dbReference type="PROSITE-ProRule" id="PRU00235"/>
    </source>
</evidence>
<feature type="binding site" evidence="8">
    <location>
        <begin position="171"/>
        <end position="178"/>
    </location>
    <ligand>
        <name>ATP</name>
        <dbReference type="ChEBI" id="CHEBI:30616"/>
    </ligand>
</feature>
<dbReference type="Gene3D" id="1.20.58.530">
    <property type="match status" value="1"/>
</dbReference>
<evidence type="ECO:0000256" key="1">
    <source>
        <dbReference type="ARBA" id="ARBA00022737"/>
    </source>
</evidence>
<dbReference type="PRINTS" id="PR00193">
    <property type="entry name" value="MYOSINHEAVY"/>
</dbReference>
<evidence type="ECO:0000256" key="3">
    <source>
        <dbReference type="ARBA" id="ARBA00022840"/>
    </source>
</evidence>
<gene>
    <name evidence="10" type="ORF">IE077_002135</name>
</gene>
<reference evidence="10 11" key="1">
    <citation type="journal article" date="2020" name="bioRxiv">
        <title>Metabolic contributions of an alphaproteobacterial endosymbiont in the apicomplexan Cardiosporidium cionae.</title>
        <authorList>
            <person name="Hunter E.S."/>
            <person name="Paight C.J."/>
            <person name="Lane C.E."/>
        </authorList>
    </citation>
    <scope>NUCLEOTIDE SEQUENCE [LARGE SCALE GENOMIC DNA]</scope>
    <source>
        <strain evidence="10">ESH_2018</strain>
    </source>
</reference>
<feature type="region of interest" description="Actin-binding" evidence="8">
    <location>
        <begin position="591"/>
        <end position="613"/>
    </location>
</feature>
<dbReference type="SUPFAM" id="SSF50985">
    <property type="entry name" value="RCC1/BLIP-II"/>
    <property type="match status" value="1"/>
</dbReference>
<feature type="domain" description="Myosin motor" evidence="9">
    <location>
        <begin position="68"/>
        <end position="714"/>
    </location>
</feature>
<dbReference type="Gene3D" id="3.40.850.10">
    <property type="entry name" value="Kinesin motor domain"/>
    <property type="match status" value="2"/>
</dbReference>
<dbReference type="InterPro" id="IPR009091">
    <property type="entry name" value="RCC1/BLIP-II"/>
</dbReference>
<dbReference type="Gene3D" id="1.20.5.4820">
    <property type="match status" value="1"/>
</dbReference>
<evidence type="ECO:0000256" key="5">
    <source>
        <dbReference type="ARBA" id="ARBA00023175"/>
    </source>
</evidence>
<dbReference type="Gene3D" id="1.20.120.720">
    <property type="entry name" value="Myosin VI head, motor domain, U50 subdomain"/>
    <property type="match status" value="1"/>
</dbReference>
<keyword evidence="3 8" id="KW-0067">ATP-binding</keyword>
<keyword evidence="11" id="KW-1185">Reference proteome</keyword>
<keyword evidence="4 8" id="KW-0518">Myosin</keyword>
<dbReference type="EMBL" id="JADAQX010001089">
    <property type="protein sequence ID" value="KAF8818153.1"/>
    <property type="molecule type" value="Genomic_DNA"/>
</dbReference>
<keyword evidence="1" id="KW-0677">Repeat</keyword>
<dbReference type="Gene3D" id="1.10.10.820">
    <property type="match status" value="1"/>
</dbReference>
<keyword evidence="5 8" id="KW-0505">Motor protein</keyword>
<dbReference type="PANTHER" id="PTHR13140:SF270">
    <property type="entry name" value="MYOSIN-12"/>
    <property type="match status" value="1"/>
</dbReference>
<evidence type="ECO:0000256" key="8">
    <source>
        <dbReference type="PROSITE-ProRule" id="PRU00782"/>
    </source>
</evidence>
<evidence type="ECO:0000256" key="4">
    <source>
        <dbReference type="ARBA" id="ARBA00023123"/>
    </source>
</evidence>
<proteinExistence type="inferred from homology"/>
<evidence type="ECO:0000256" key="6">
    <source>
        <dbReference type="ARBA" id="ARBA00023203"/>
    </source>
</evidence>
<dbReference type="PROSITE" id="PS50012">
    <property type="entry name" value="RCC1_3"/>
    <property type="match status" value="4"/>
</dbReference>
<dbReference type="Pfam" id="PF00063">
    <property type="entry name" value="Myosin_head"/>
    <property type="match status" value="2"/>
</dbReference>
<protein>
    <submittedName>
        <fullName evidence="10">Myosin H</fullName>
    </submittedName>
</protein>
<sequence>MQRKYSELDIGEHIVGSTVWIKSSTESIYKEVVVKTVTGNVLTVSIDGETQEVDASECLNSNVGVEPQAIYDLAKLTHANEAAALDVIQKRYMKDEIYTYAGRLLVVMNPFKLINGLYDSRCLTKYQATQATHGFPTDVPPHTYAVAQVALNTMKSTKECQSCITFILLSGESGAGKTETARHLMQYFAAAKVQIGGKKAIQDVILGANPLLEALGNAKTVRNNNSSRFGRFVKLEVPEAGGICGGSISSYMLELSRVEFQAKNERNYHIFYQLIKALPQNVKNDIKLKAAEEYNFLNQSGCYEVSTVNDMEEFKLVQRQLDLILSDEEKNDYFKALSAILLAGNIQYENTQAMGTDKAGKVSNWKDFEIVCNLLGISATSCDKAITTTTVTIGGSAIESACSAEQANIVCKALAKEAYSTCFEFFIKRINKLIYFDDENKLWIGILDIYGFEFFEKNSYEQFLINYANEKLQQFFIQQVFQAEKAEYEVEGIDHSMITYSDNAEVILVFDKPKSSILSFLEEQCLLQTAPVLYSTEEFVAKNKHKIPNDLCELLKNSTNSAIKAAYEDYEIVDSKNMRGKFVGSKFQKSMGGLMLNLKKTNAHFIRCVKPNQQKAPRLFDAQTTLGQLICLSVFEAIGIIHKGFAYRSTFEEFVENNKILMNVVGAQTGGSDVKGACLSMLERIGVPKDQWQMGTTKIFIRKDGWLLIDRYFRQIMSKLSPLVMKLQSIYRAWKNRQFARTKLLHEKMNRILWAAVYIQSWWRMKSVQRILHEEKINIILGWTRGIEHIFATDPSASIKGIDIGAFHTVVYTNNGHLYSFGLNDRNQLGISTSPGLALPEYSISRHLLPINVKDVFCGIDHTLVLSEEGLVFAWGSNTRGQCGCAVVQKRVSEPTLVQFRNYKKNNMETVGYHQIKSISAGAYHNGAINGNGQLYIWGRHDHLNLPHLSSDLLLPTPMKVEPISQSEEIKAVVCGVGVTYIVKDDGVVFSFGQTTNGQLGLKTIRKPCNPRRIQELSRVKEIKCGPNLTLAVTNDEKVYEWGTFLFWDDTKGKCTKRKSSVPIQLRFDASRIQINPLHCDVGWWESAVTTAEGKLLGWNYLEDRGTGALSPSFYQYDLASNKKIRWDTVTFACLFSSRRKR</sequence>
<dbReference type="InterPro" id="IPR001609">
    <property type="entry name" value="Myosin_head_motor_dom-like"/>
</dbReference>
<feature type="repeat" description="RCC1" evidence="7">
    <location>
        <begin position="870"/>
        <end position="932"/>
    </location>
</feature>
<feature type="repeat" description="RCC1" evidence="7">
    <location>
        <begin position="987"/>
        <end position="1036"/>
    </location>
</feature>
<dbReference type="SUPFAM" id="SSF52540">
    <property type="entry name" value="P-loop containing nucleoside triphosphate hydrolases"/>
    <property type="match status" value="1"/>
</dbReference>
<comment type="similarity">
    <text evidence="8">Belongs to the TRAFAC class myosin-kinesin ATPase superfamily. Myosin family.</text>
</comment>
<accession>A0ABQ7J4K3</accession>
<evidence type="ECO:0000313" key="10">
    <source>
        <dbReference type="EMBL" id="KAF8818153.1"/>
    </source>
</evidence>